<dbReference type="AlphaFoldDB" id="A0A0E9NSU3"/>
<reference evidence="1 2" key="2">
    <citation type="journal article" date="2014" name="J. Gen. Appl. Microbiol.">
        <title>The early diverging ascomycetous budding yeast Saitoella complicata has three histone deacetylases belonging to the Clr6, Hos2, and Rpd3 lineages.</title>
        <authorList>
            <person name="Nishida H."/>
            <person name="Matsumoto T."/>
            <person name="Kondo S."/>
            <person name="Hamamoto M."/>
            <person name="Yoshikawa H."/>
        </authorList>
    </citation>
    <scope>NUCLEOTIDE SEQUENCE [LARGE SCALE GENOMIC DNA]</scope>
    <source>
        <strain evidence="1 2">NRRL Y-17804</strain>
    </source>
</reference>
<sequence length="198" mass="21705">MCMARNAIESIQCISDISSPYIFSQIVSKHSPFTSLQIFARFTPRPARIQSWSNKTFDKEHVNPVLSSSTLTLLTTPSSTTNENLFARSFPNNGVASNTNPICLNHSPVGSANIRTFPSAPTDSPQAAITKASFTDTQEMESIPLEPGVKAPGTPKMMWRPAEKRVEVESWFPGLDSWRVPEGSLVPSVMTDIVCVCN</sequence>
<dbReference type="Proteomes" id="UP000033140">
    <property type="component" value="Unassembled WGS sequence"/>
</dbReference>
<evidence type="ECO:0000313" key="1">
    <source>
        <dbReference type="EMBL" id="GAO52746.1"/>
    </source>
</evidence>
<reference evidence="1 2" key="1">
    <citation type="journal article" date="2011" name="J. Gen. Appl. Microbiol.">
        <title>Draft genome sequencing of the enigmatic yeast Saitoella complicata.</title>
        <authorList>
            <person name="Nishida H."/>
            <person name="Hamamoto M."/>
            <person name="Sugiyama J."/>
        </authorList>
    </citation>
    <scope>NUCLEOTIDE SEQUENCE [LARGE SCALE GENOMIC DNA]</scope>
    <source>
        <strain evidence="1 2">NRRL Y-17804</strain>
    </source>
</reference>
<evidence type="ECO:0000313" key="2">
    <source>
        <dbReference type="Proteomes" id="UP000033140"/>
    </source>
</evidence>
<reference evidence="1 2" key="3">
    <citation type="journal article" date="2015" name="Genome Announc.">
        <title>Draft Genome Sequence of the Archiascomycetous Yeast Saitoella complicata.</title>
        <authorList>
            <person name="Yamauchi K."/>
            <person name="Kondo S."/>
            <person name="Hamamoto M."/>
            <person name="Takahashi Y."/>
            <person name="Ogura Y."/>
            <person name="Hayashi T."/>
            <person name="Nishida H."/>
        </authorList>
    </citation>
    <scope>NUCLEOTIDE SEQUENCE [LARGE SCALE GENOMIC DNA]</scope>
    <source>
        <strain evidence="1 2">NRRL Y-17804</strain>
    </source>
</reference>
<organism evidence="1 2">
    <name type="scientific">Saitoella complicata (strain BCRC 22490 / CBS 7301 / JCM 7358 / NBRC 10748 / NRRL Y-17804)</name>
    <dbReference type="NCBI Taxonomy" id="698492"/>
    <lineage>
        <taxon>Eukaryota</taxon>
        <taxon>Fungi</taxon>
        <taxon>Dikarya</taxon>
        <taxon>Ascomycota</taxon>
        <taxon>Taphrinomycotina</taxon>
        <taxon>Taphrinomycotina incertae sedis</taxon>
        <taxon>Saitoella</taxon>
    </lineage>
</organism>
<proteinExistence type="predicted"/>
<accession>A0A0E9NSU3</accession>
<dbReference type="EMBL" id="BACD03000084">
    <property type="protein sequence ID" value="GAO52746.1"/>
    <property type="molecule type" value="Genomic_DNA"/>
</dbReference>
<gene>
    <name evidence="1" type="ORF">G7K_6815-t1</name>
</gene>
<name>A0A0E9NSU3_SAICN</name>
<keyword evidence="2" id="KW-1185">Reference proteome</keyword>
<protein>
    <submittedName>
        <fullName evidence="1">Uncharacterized protein</fullName>
    </submittedName>
</protein>
<comment type="caution">
    <text evidence="1">The sequence shown here is derived from an EMBL/GenBank/DDBJ whole genome shotgun (WGS) entry which is preliminary data.</text>
</comment>